<keyword evidence="4" id="KW-0732">Signal</keyword>
<evidence type="ECO:0000256" key="1">
    <source>
        <dbReference type="ARBA" id="ARBA00006096"/>
    </source>
</evidence>
<dbReference type="Gene3D" id="3.50.80.20">
    <property type="entry name" value="D-Ala-D-Ala carboxypeptidase C, peptidase S13"/>
    <property type="match status" value="1"/>
</dbReference>
<protein>
    <submittedName>
        <fullName evidence="5">D-alanyl-D-alanine carboxypeptidase/D-alanyl-D-alanine-endopeptidase</fullName>
        <ecNumber evidence="5">3.4.16.4</ecNumber>
    </submittedName>
</protein>
<dbReference type="EC" id="3.4.16.4" evidence="5"/>
<accession>A0ABV3ENV0</accession>
<dbReference type="RefSeq" id="WP_359271410.1">
    <property type="nucleotide sequence ID" value="NZ_JBEZNA010000020.1"/>
</dbReference>
<evidence type="ECO:0000313" key="6">
    <source>
        <dbReference type="Proteomes" id="UP001551584"/>
    </source>
</evidence>
<evidence type="ECO:0000256" key="4">
    <source>
        <dbReference type="SAM" id="SignalP"/>
    </source>
</evidence>
<organism evidence="5 6">
    <name type="scientific">Streptomyces chilikensis</name>
    <dbReference type="NCBI Taxonomy" id="1194079"/>
    <lineage>
        <taxon>Bacteria</taxon>
        <taxon>Bacillati</taxon>
        <taxon>Actinomycetota</taxon>
        <taxon>Actinomycetes</taxon>
        <taxon>Kitasatosporales</taxon>
        <taxon>Streptomycetaceae</taxon>
        <taxon>Streptomyces</taxon>
    </lineage>
</organism>
<dbReference type="PANTHER" id="PTHR30023">
    <property type="entry name" value="D-ALANYL-D-ALANINE CARBOXYPEPTIDASE"/>
    <property type="match status" value="1"/>
</dbReference>
<evidence type="ECO:0000313" key="5">
    <source>
        <dbReference type="EMBL" id="MEU9577888.1"/>
    </source>
</evidence>
<keyword evidence="6" id="KW-1185">Reference proteome</keyword>
<dbReference type="Gene3D" id="3.40.710.10">
    <property type="entry name" value="DD-peptidase/beta-lactamase superfamily"/>
    <property type="match status" value="2"/>
</dbReference>
<dbReference type="EMBL" id="JBEZNA010000020">
    <property type="protein sequence ID" value="MEU9577888.1"/>
    <property type="molecule type" value="Genomic_DNA"/>
</dbReference>
<dbReference type="InterPro" id="IPR000667">
    <property type="entry name" value="Peptidase_S13"/>
</dbReference>
<dbReference type="GO" id="GO:0009002">
    <property type="term" value="F:serine-type D-Ala-D-Ala carboxypeptidase activity"/>
    <property type="evidence" value="ECO:0007669"/>
    <property type="project" value="UniProtKB-EC"/>
</dbReference>
<dbReference type="NCBIfam" id="TIGR00666">
    <property type="entry name" value="PBP4"/>
    <property type="match status" value="1"/>
</dbReference>
<evidence type="ECO:0000256" key="2">
    <source>
        <dbReference type="ARBA" id="ARBA00022801"/>
    </source>
</evidence>
<dbReference type="PRINTS" id="PR00922">
    <property type="entry name" value="DADACBPTASE3"/>
</dbReference>
<dbReference type="Pfam" id="PF02113">
    <property type="entry name" value="Peptidase_S13"/>
    <property type="match status" value="2"/>
</dbReference>
<sequence length="513" mass="51405">MARWSDPVGRYTVCAAVSGVLLAAGVVTAAGPWDSSGQRTAERAHAVALGGEHLPPGSAGAGNSGPAGTGSDTGREPGTAPAAVAVLAGLGTASDGTGADRAGSAAGAPTRAGLERVLGPLLDDPALGSRRSVAVVDVATGRTLFERGAGTALLPASTTKIATGVAALSAMGPDHRFTTRTVLQPDGEDEGRGKAGAGDKAVEELVLVGGGDPTLTAREKPGRWASMRELASLTAAALKRQGVEEVALRYDTSLFKGPEVHPIGINRNISPVTALMVDEGRADDSDHGPAPRVADPAAHAAGVFAGLLEKKGIRVGAPAPGRAAKKADPVAQVRSAPLAAQVERMMTNSDNDIAEALARQTAAADGREASFAGGGTAIRAELKRLGVPLEGVRFADGSGLGRGDRLSARALTRLLTAAADPRRPELRPVLTGMPVAGFSGTLSARAADGRAAGMVRAKTGTLTGVNTLAGTAVDAQGRLLAFAFLAEGTPAKYPAEDALDRLAATVAACGCRG</sequence>
<dbReference type="PANTHER" id="PTHR30023:SF0">
    <property type="entry name" value="PENICILLIN-SENSITIVE CARBOXYPEPTIDASE A"/>
    <property type="match status" value="1"/>
</dbReference>
<dbReference type="SUPFAM" id="SSF56601">
    <property type="entry name" value="beta-lactamase/transpeptidase-like"/>
    <property type="match status" value="1"/>
</dbReference>
<feature type="compositionally biased region" description="Gly residues" evidence="3">
    <location>
        <begin position="59"/>
        <end position="68"/>
    </location>
</feature>
<proteinExistence type="inferred from homology"/>
<keyword evidence="5" id="KW-0645">Protease</keyword>
<comment type="caution">
    <text evidence="5">The sequence shown here is derived from an EMBL/GenBank/DDBJ whole genome shotgun (WGS) entry which is preliminary data.</text>
</comment>
<feature type="chain" id="PRO_5046004040" evidence="4">
    <location>
        <begin position="30"/>
        <end position="513"/>
    </location>
</feature>
<dbReference type="Proteomes" id="UP001551584">
    <property type="component" value="Unassembled WGS sequence"/>
</dbReference>
<feature type="signal peptide" evidence="4">
    <location>
        <begin position="1"/>
        <end position="29"/>
    </location>
</feature>
<name>A0ABV3ENV0_9ACTN</name>
<keyword evidence="2 5" id="KW-0378">Hydrolase</keyword>
<feature type="region of interest" description="Disordered" evidence="3">
    <location>
        <begin position="50"/>
        <end position="79"/>
    </location>
</feature>
<dbReference type="InterPro" id="IPR012338">
    <property type="entry name" value="Beta-lactam/transpept-like"/>
</dbReference>
<keyword evidence="5" id="KW-0121">Carboxypeptidase</keyword>
<gene>
    <name evidence="5" type="primary">dacB</name>
    <name evidence="5" type="ORF">AB0D95_11555</name>
</gene>
<reference evidence="5 6" key="1">
    <citation type="submission" date="2024-06" db="EMBL/GenBank/DDBJ databases">
        <title>The Natural Products Discovery Center: Release of the First 8490 Sequenced Strains for Exploring Actinobacteria Biosynthetic Diversity.</title>
        <authorList>
            <person name="Kalkreuter E."/>
            <person name="Kautsar S.A."/>
            <person name="Yang D."/>
            <person name="Bader C.D."/>
            <person name="Teijaro C.N."/>
            <person name="Fluegel L."/>
            <person name="Davis C.M."/>
            <person name="Simpson J.R."/>
            <person name="Lauterbach L."/>
            <person name="Steele A.D."/>
            <person name="Gui C."/>
            <person name="Meng S."/>
            <person name="Li G."/>
            <person name="Viehrig K."/>
            <person name="Ye F."/>
            <person name="Su P."/>
            <person name="Kiefer A.F."/>
            <person name="Nichols A."/>
            <person name="Cepeda A.J."/>
            <person name="Yan W."/>
            <person name="Fan B."/>
            <person name="Jiang Y."/>
            <person name="Adhikari A."/>
            <person name="Zheng C.-J."/>
            <person name="Schuster L."/>
            <person name="Cowan T.M."/>
            <person name="Smanski M.J."/>
            <person name="Chevrette M.G."/>
            <person name="De Carvalho L.P.S."/>
            <person name="Shen B."/>
        </authorList>
    </citation>
    <scope>NUCLEOTIDE SEQUENCE [LARGE SCALE GENOMIC DNA]</scope>
    <source>
        <strain evidence="5 6">NPDC048117</strain>
    </source>
</reference>
<comment type="similarity">
    <text evidence="1">Belongs to the peptidase S13 family.</text>
</comment>
<evidence type="ECO:0000256" key="3">
    <source>
        <dbReference type="SAM" id="MobiDB-lite"/>
    </source>
</evidence>